<accession>A0A0C3DZL1</accession>
<dbReference type="AlphaFoldDB" id="A0A0C3DZL1"/>
<dbReference type="EMBL" id="KN832870">
    <property type="protein sequence ID" value="KIN07518.1"/>
    <property type="molecule type" value="Genomic_DNA"/>
</dbReference>
<name>A0A0C3DZL1_OIDMZ</name>
<dbReference type="PANTHER" id="PTHR38116">
    <property type="entry name" value="CHROMOSOME 7, WHOLE GENOME SHOTGUN SEQUENCE"/>
    <property type="match status" value="1"/>
</dbReference>
<dbReference type="Proteomes" id="UP000054321">
    <property type="component" value="Unassembled WGS sequence"/>
</dbReference>
<dbReference type="Pfam" id="PF11905">
    <property type="entry name" value="DUF3425"/>
    <property type="match status" value="1"/>
</dbReference>
<protein>
    <submittedName>
        <fullName evidence="1">Uncharacterized protein</fullName>
    </submittedName>
</protein>
<dbReference type="InParanoid" id="A0A0C3DZL1"/>
<dbReference type="HOGENOM" id="CLU_033726_2_0_1"/>
<gene>
    <name evidence="1" type="ORF">OIDMADRAFT_47421</name>
</gene>
<sequence length="180" mass="19974">MSAHRAERSLVHIRHPHSPELSLPLSSDHLIVLVQYNVWRACFFNILMAGLERLLNADCELVLSKGPTKPIPPSLLPTSPQEDVLHPSWIDILPDPKLRDNMILTRGQYNAEMLLADLIGAVCTGTCTSLGSTERASSNGPGNEEEERKGLIVWSQPWDINSSEVTPGFLKRWGQLLHGP</sequence>
<organism evidence="1 2">
    <name type="scientific">Oidiodendron maius (strain Zn)</name>
    <dbReference type="NCBI Taxonomy" id="913774"/>
    <lineage>
        <taxon>Eukaryota</taxon>
        <taxon>Fungi</taxon>
        <taxon>Dikarya</taxon>
        <taxon>Ascomycota</taxon>
        <taxon>Pezizomycotina</taxon>
        <taxon>Leotiomycetes</taxon>
        <taxon>Leotiomycetes incertae sedis</taxon>
        <taxon>Myxotrichaceae</taxon>
        <taxon>Oidiodendron</taxon>
    </lineage>
</organism>
<reference evidence="1 2" key="1">
    <citation type="submission" date="2014-04" db="EMBL/GenBank/DDBJ databases">
        <authorList>
            <consortium name="DOE Joint Genome Institute"/>
            <person name="Kuo A."/>
            <person name="Martino E."/>
            <person name="Perotto S."/>
            <person name="Kohler A."/>
            <person name="Nagy L.G."/>
            <person name="Floudas D."/>
            <person name="Copeland A."/>
            <person name="Barry K.W."/>
            <person name="Cichocki N."/>
            <person name="Veneault-Fourrey C."/>
            <person name="LaButti K."/>
            <person name="Lindquist E.A."/>
            <person name="Lipzen A."/>
            <person name="Lundell T."/>
            <person name="Morin E."/>
            <person name="Murat C."/>
            <person name="Sun H."/>
            <person name="Tunlid A."/>
            <person name="Henrissat B."/>
            <person name="Grigoriev I.V."/>
            <person name="Hibbett D.S."/>
            <person name="Martin F."/>
            <person name="Nordberg H.P."/>
            <person name="Cantor M.N."/>
            <person name="Hua S.X."/>
        </authorList>
    </citation>
    <scope>NUCLEOTIDE SEQUENCE [LARGE SCALE GENOMIC DNA]</scope>
    <source>
        <strain evidence="1 2">Zn</strain>
    </source>
</reference>
<keyword evidence="2" id="KW-1185">Reference proteome</keyword>
<dbReference type="InterPro" id="IPR021833">
    <property type="entry name" value="DUF3425"/>
</dbReference>
<reference evidence="2" key="2">
    <citation type="submission" date="2015-01" db="EMBL/GenBank/DDBJ databases">
        <title>Evolutionary Origins and Diversification of the Mycorrhizal Mutualists.</title>
        <authorList>
            <consortium name="DOE Joint Genome Institute"/>
            <consortium name="Mycorrhizal Genomics Consortium"/>
            <person name="Kohler A."/>
            <person name="Kuo A."/>
            <person name="Nagy L.G."/>
            <person name="Floudas D."/>
            <person name="Copeland A."/>
            <person name="Barry K.W."/>
            <person name="Cichocki N."/>
            <person name="Veneault-Fourrey C."/>
            <person name="LaButti K."/>
            <person name="Lindquist E.A."/>
            <person name="Lipzen A."/>
            <person name="Lundell T."/>
            <person name="Morin E."/>
            <person name="Murat C."/>
            <person name="Riley R."/>
            <person name="Ohm R."/>
            <person name="Sun H."/>
            <person name="Tunlid A."/>
            <person name="Henrissat B."/>
            <person name="Grigoriev I.V."/>
            <person name="Hibbett D.S."/>
            <person name="Martin F."/>
        </authorList>
    </citation>
    <scope>NUCLEOTIDE SEQUENCE [LARGE SCALE GENOMIC DNA]</scope>
    <source>
        <strain evidence="2">Zn</strain>
    </source>
</reference>
<evidence type="ECO:0000313" key="2">
    <source>
        <dbReference type="Proteomes" id="UP000054321"/>
    </source>
</evidence>
<proteinExistence type="predicted"/>
<dbReference type="PANTHER" id="PTHR38116:SF1">
    <property type="entry name" value="BZIP DOMAIN-CONTAINING PROTEIN"/>
    <property type="match status" value="1"/>
</dbReference>
<dbReference type="OrthoDB" id="2245989at2759"/>
<evidence type="ECO:0000313" key="1">
    <source>
        <dbReference type="EMBL" id="KIN07518.1"/>
    </source>
</evidence>